<dbReference type="PANTHER" id="PTHR10217">
    <property type="entry name" value="VOLTAGE AND LIGAND GATED POTASSIUM CHANNEL"/>
    <property type="match status" value="1"/>
</dbReference>
<feature type="domain" description="Cyclic nucleotide-binding" evidence="2">
    <location>
        <begin position="11"/>
        <end position="86"/>
    </location>
</feature>
<dbReference type="CDD" id="cd00038">
    <property type="entry name" value="CAP_ED"/>
    <property type="match status" value="1"/>
</dbReference>
<evidence type="ECO:0000313" key="4">
    <source>
        <dbReference type="Proteomes" id="UP000282613"/>
    </source>
</evidence>
<proteinExistence type="predicted"/>
<keyword evidence="4" id="KW-1185">Reference proteome</keyword>
<dbReference type="InterPro" id="IPR018490">
    <property type="entry name" value="cNMP-bd_dom_sf"/>
</dbReference>
<dbReference type="Pfam" id="PF00027">
    <property type="entry name" value="cNMP_binding"/>
    <property type="match status" value="1"/>
</dbReference>
<evidence type="ECO:0000256" key="1">
    <source>
        <dbReference type="SAM" id="MobiDB-lite"/>
    </source>
</evidence>
<evidence type="ECO:0000259" key="2">
    <source>
        <dbReference type="PROSITE" id="PS50042"/>
    </source>
</evidence>
<dbReference type="PANTHER" id="PTHR10217:SF435">
    <property type="entry name" value="POTASSIUM VOLTAGE-GATED CHANNEL PROTEIN EAG"/>
    <property type="match status" value="1"/>
</dbReference>
<dbReference type="OrthoDB" id="432483at2759"/>
<dbReference type="AlphaFoldDB" id="A0A158R6H4"/>
<dbReference type="EMBL" id="UYRS01000026">
    <property type="protein sequence ID" value="VDK20515.1"/>
    <property type="molecule type" value="Genomic_DNA"/>
</dbReference>
<feature type="region of interest" description="Disordered" evidence="1">
    <location>
        <begin position="250"/>
        <end position="286"/>
    </location>
</feature>
<name>A0A158R6H4_TAEAS</name>
<organism evidence="5">
    <name type="scientific">Taenia asiatica</name>
    <name type="common">Asian tapeworm</name>
    <dbReference type="NCBI Taxonomy" id="60517"/>
    <lineage>
        <taxon>Eukaryota</taxon>
        <taxon>Metazoa</taxon>
        <taxon>Spiralia</taxon>
        <taxon>Lophotrochozoa</taxon>
        <taxon>Platyhelminthes</taxon>
        <taxon>Cestoda</taxon>
        <taxon>Eucestoda</taxon>
        <taxon>Cyclophyllidea</taxon>
        <taxon>Taeniidae</taxon>
        <taxon>Taenia</taxon>
    </lineage>
</organism>
<reference evidence="5" key="1">
    <citation type="submission" date="2016-04" db="UniProtKB">
        <authorList>
            <consortium name="WormBaseParasite"/>
        </authorList>
    </citation>
    <scope>IDENTIFICATION</scope>
</reference>
<dbReference type="Proteomes" id="UP000282613">
    <property type="component" value="Unassembled WGS sequence"/>
</dbReference>
<feature type="region of interest" description="Disordered" evidence="1">
    <location>
        <begin position="161"/>
        <end position="181"/>
    </location>
</feature>
<evidence type="ECO:0000313" key="3">
    <source>
        <dbReference type="EMBL" id="VDK20515.1"/>
    </source>
</evidence>
<reference evidence="3 4" key="2">
    <citation type="submission" date="2018-11" db="EMBL/GenBank/DDBJ databases">
        <authorList>
            <consortium name="Pathogen Informatics"/>
        </authorList>
    </citation>
    <scope>NUCLEOTIDE SEQUENCE [LARGE SCALE GENOMIC DNA]</scope>
</reference>
<feature type="compositionally biased region" description="Low complexity" evidence="1">
    <location>
        <begin position="265"/>
        <end position="278"/>
    </location>
</feature>
<dbReference type="InterPro" id="IPR014710">
    <property type="entry name" value="RmlC-like_jellyroll"/>
</dbReference>
<dbReference type="InterPro" id="IPR000595">
    <property type="entry name" value="cNMP-bd_dom"/>
</dbReference>
<gene>
    <name evidence="3" type="ORF">TASK_LOCUS243</name>
</gene>
<protein>
    <submittedName>
        <fullName evidence="5">Cyclic nucleotide-binding domain-containing protein</fullName>
    </submittedName>
</protein>
<dbReference type="PROSITE" id="PS50042">
    <property type="entry name" value="CNMP_BINDING_3"/>
    <property type="match status" value="1"/>
</dbReference>
<dbReference type="GO" id="GO:0005886">
    <property type="term" value="C:plasma membrane"/>
    <property type="evidence" value="ECO:0007669"/>
    <property type="project" value="TreeGrafter"/>
</dbReference>
<dbReference type="STRING" id="60517.A0A158R6H4"/>
<dbReference type="GO" id="GO:0042391">
    <property type="term" value="P:regulation of membrane potential"/>
    <property type="evidence" value="ECO:0007669"/>
    <property type="project" value="TreeGrafter"/>
</dbReference>
<dbReference type="WBParaSite" id="TASK_0000024201-mRNA-1">
    <property type="protein sequence ID" value="TASK_0000024201-mRNA-1"/>
    <property type="gene ID" value="TASK_0000024201"/>
</dbReference>
<dbReference type="Gene3D" id="2.60.120.10">
    <property type="entry name" value="Jelly Rolls"/>
    <property type="match status" value="1"/>
</dbReference>
<dbReference type="SMART" id="SM00100">
    <property type="entry name" value="cNMP"/>
    <property type="match status" value="1"/>
</dbReference>
<sequence length="414" mass="46047">MHCHNAPPSAGLTEGCLRNFALRIRTVHLPPGDTLIHAGGLLTCLYFVEQGSLEVLDPQDGAILAVLSKGDFFGGLPPLQKRPQHALTTMARGPIAAKSRFIVRALTYCDLHYMEQEELACLLHNYPELIDNLVAHFELTMPLAGTGKYLTEADLFCLSRDQKQQQQEQQQSHSPSGGAYPIRLHKRTSSSCVFTETPLLQVPPRTQMHSRARLPDTWLDDRRRRKLCSWELERLQRLLEHSATAMFADSTSASNVDGDGGGGIDSSTSPTATTTTTASPPPPHTDLEERLSAQMTQRFNKMEIPQTGWKQAYFKIFTNITLSTIKEVTINCEHYTYVDVQRLDSISVGYKTLLELEEKMTTTFVSLLSHLQCLQTPPRAGVDASTMTEMEESGDEEEMEVNVRVIGASNGDDL</sequence>
<dbReference type="SUPFAM" id="SSF51206">
    <property type="entry name" value="cAMP-binding domain-like"/>
    <property type="match status" value="1"/>
</dbReference>
<accession>A0A158R6H4</accession>
<dbReference type="GO" id="GO:0005249">
    <property type="term" value="F:voltage-gated potassium channel activity"/>
    <property type="evidence" value="ECO:0007669"/>
    <property type="project" value="TreeGrafter"/>
</dbReference>
<dbReference type="InterPro" id="IPR050818">
    <property type="entry name" value="KCNH_animal-type"/>
</dbReference>
<evidence type="ECO:0000313" key="5">
    <source>
        <dbReference type="WBParaSite" id="TASK_0000024201-mRNA-1"/>
    </source>
</evidence>